<dbReference type="OrthoDB" id="6436049at2759"/>
<protein>
    <submittedName>
        <fullName evidence="1">Uncharacterized protein</fullName>
    </submittedName>
</protein>
<reference evidence="1" key="1">
    <citation type="submission" date="2020-08" db="EMBL/GenBank/DDBJ databases">
        <title>Multicomponent nature underlies the extraordinary mechanical properties of spider dragline silk.</title>
        <authorList>
            <person name="Kono N."/>
            <person name="Nakamura H."/>
            <person name="Mori M."/>
            <person name="Yoshida Y."/>
            <person name="Ohtoshi R."/>
            <person name="Malay A.D."/>
            <person name="Moran D.A.P."/>
            <person name="Tomita M."/>
            <person name="Numata K."/>
            <person name="Arakawa K."/>
        </authorList>
    </citation>
    <scope>NUCLEOTIDE SEQUENCE</scope>
</reference>
<gene>
    <name evidence="1" type="ORF">NPIL_62401</name>
</gene>
<sequence length="192" mass="21520">MYISKSYTINRDNNISLLEAIVLLEKYSREVSATAILNCLRHAGLSRNVLQHRKGTIMDDEEENLLISTWQKKLGVNFWLDPNIAYCLEINCQIGSLTIKSKMSQNHNSFFLAANRAIQHQPIVIRSLNHPENFPSSRNFYVTRPFSSSPNSSPTSLLATTIAPPSFFGIGSSLLPPYLPILQALIGSKIEN</sequence>
<dbReference type="Proteomes" id="UP000887013">
    <property type="component" value="Unassembled WGS sequence"/>
</dbReference>
<proteinExistence type="predicted"/>
<accession>A0A8X6T5C5</accession>
<dbReference type="AlphaFoldDB" id="A0A8X6T5C5"/>
<evidence type="ECO:0000313" key="2">
    <source>
        <dbReference type="Proteomes" id="UP000887013"/>
    </source>
</evidence>
<keyword evidence="2" id="KW-1185">Reference proteome</keyword>
<dbReference type="EMBL" id="BMAW01097681">
    <property type="protein sequence ID" value="GFS80917.1"/>
    <property type="molecule type" value="Genomic_DNA"/>
</dbReference>
<comment type="caution">
    <text evidence="1">The sequence shown here is derived from an EMBL/GenBank/DDBJ whole genome shotgun (WGS) entry which is preliminary data.</text>
</comment>
<name>A0A8X6T5C5_NEPPI</name>
<evidence type="ECO:0000313" key="1">
    <source>
        <dbReference type="EMBL" id="GFS80917.1"/>
    </source>
</evidence>
<organism evidence="1 2">
    <name type="scientific">Nephila pilipes</name>
    <name type="common">Giant wood spider</name>
    <name type="synonym">Nephila maculata</name>
    <dbReference type="NCBI Taxonomy" id="299642"/>
    <lineage>
        <taxon>Eukaryota</taxon>
        <taxon>Metazoa</taxon>
        <taxon>Ecdysozoa</taxon>
        <taxon>Arthropoda</taxon>
        <taxon>Chelicerata</taxon>
        <taxon>Arachnida</taxon>
        <taxon>Araneae</taxon>
        <taxon>Araneomorphae</taxon>
        <taxon>Entelegynae</taxon>
        <taxon>Araneoidea</taxon>
        <taxon>Nephilidae</taxon>
        <taxon>Nephila</taxon>
    </lineage>
</organism>